<evidence type="ECO:0000313" key="2">
    <source>
        <dbReference type="EMBL" id="JAE03965.1"/>
    </source>
</evidence>
<feature type="region of interest" description="Disordered" evidence="1">
    <location>
        <begin position="26"/>
        <end position="87"/>
    </location>
</feature>
<accession>A0A0A9ET93</accession>
<reference evidence="2" key="1">
    <citation type="submission" date="2014-09" db="EMBL/GenBank/DDBJ databases">
        <authorList>
            <person name="Magalhaes I.L.F."/>
            <person name="Oliveira U."/>
            <person name="Santos F.R."/>
            <person name="Vidigal T.H.D.A."/>
            <person name="Brescovit A.D."/>
            <person name="Santos A.J."/>
        </authorList>
    </citation>
    <scope>NUCLEOTIDE SEQUENCE</scope>
    <source>
        <tissue evidence="2">Shoot tissue taken approximately 20 cm above the soil surface</tissue>
    </source>
</reference>
<reference evidence="2" key="2">
    <citation type="journal article" date="2015" name="Data Brief">
        <title>Shoot transcriptome of the giant reed, Arundo donax.</title>
        <authorList>
            <person name="Barrero R.A."/>
            <person name="Guerrero F.D."/>
            <person name="Moolhuijzen P."/>
            <person name="Goolsby J.A."/>
            <person name="Tidwell J."/>
            <person name="Bellgard S.E."/>
            <person name="Bellgard M.I."/>
        </authorList>
    </citation>
    <scope>NUCLEOTIDE SEQUENCE</scope>
    <source>
        <tissue evidence="2">Shoot tissue taken approximately 20 cm above the soil surface</tissue>
    </source>
</reference>
<dbReference type="AlphaFoldDB" id="A0A0A9ET93"/>
<sequence length="87" mass="8786">MGKRSLKLDQHPGNLFLVVIGSFVADGKKEPEPGSAPGKPVPGGFPAASCPSSRGAESSGGHGSPPNTAGSFNTGTQPGFPNFPPWK</sequence>
<proteinExistence type="predicted"/>
<organism evidence="2">
    <name type="scientific">Arundo donax</name>
    <name type="common">Giant reed</name>
    <name type="synonym">Donax arundinaceus</name>
    <dbReference type="NCBI Taxonomy" id="35708"/>
    <lineage>
        <taxon>Eukaryota</taxon>
        <taxon>Viridiplantae</taxon>
        <taxon>Streptophyta</taxon>
        <taxon>Embryophyta</taxon>
        <taxon>Tracheophyta</taxon>
        <taxon>Spermatophyta</taxon>
        <taxon>Magnoliopsida</taxon>
        <taxon>Liliopsida</taxon>
        <taxon>Poales</taxon>
        <taxon>Poaceae</taxon>
        <taxon>PACMAD clade</taxon>
        <taxon>Arundinoideae</taxon>
        <taxon>Arundineae</taxon>
        <taxon>Arundo</taxon>
    </lineage>
</organism>
<evidence type="ECO:0000256" key="1">
    <source>
        <dbReference type="SAM" id="MobiDB-lite"/>
    </source>
</evidence>
<name>A0A0A9ET93_ARUDO</name>
<feature type="compositionally biased region" description="Polar residues" evidence="1">
    <location>
        <begin position="65"/>
        <end position="79"/>
    </location>
</feature>
<dbReference type="EMBL" id="GBRH01193931">
    <property type="protein sequence ID" value="JAE03965.1"/>
    <property type="molecule type" value="Transcribed_RNA"/>
</dbReference>
<protein>
    <submittedName>
        <fullName evidence="2">Uncharacterized protein</fullName>
    </submittedName>
</protein>